<comment type="caution">
    <text evidence="3">The sequence shown here is derived from an EMBL/GenBank/DDBJ whole genome shotgun (WGS) entry which is preliminary data.</text>
</comment>
<dbReference type="PRINTS" id="PR01576">
    <property type="entry name" value="PDEFORMYLASE"/>
</dbReference>
<evidence type="ECO:0000256" key="1">
    <source>
        <dbReference type="ARBA" id="ARBA00010759"/>
    </source>
</evidence>
<dbReference type="PIRSF" id="PIRSF004749">
    <property type="entry name" value="Pep_def"/>
    <property type="match status" value="1"/>
</dbReference>
<evidence type="ECO:0000313" key="4">
    <source>
        <dbReference type="Proteomes" id="UP001156921"/>
    </source>
</evidence>
<dbReference type="PANTHER" id="PTHR10458:SF22">
    <property type="entry name" value="PEPTIDE DEFORMYLASE"/>
    <property type="match status" value="1"/>
</dbReference>
<feature type="binding site" evidence="2">
    <location>
        <position position="177"/>
    </location>
    <ligand>
        <name>Fe cation</name>
        <dbReference type="ChEBI" id="CHEBI:24875"/>
    </ligand>
</feature>
<feature type="binding site" evidence="2">
    <location>
        <position position="135"/>
    </location>
    <ligand>
        <name>Fe cation</name>
        <dbReference type="ChEBI" id="CHEBI:24875"/>
    </ligand>
</feature>
<dbReference type="Gene3D" id="3.90.45.10">
    <property type="entry name" value="Peptide deformylase"/>
    <property type="match status" value="1"/>
</dbReference>
<dbReference type="NCBIfam" id="NF001159">
    <property type="entry name" value="PRK00150.1-3"/>
    <property type="match status" value="1"/>
</dbReference>
<dbReference type="PANTHER" id="PTHR10458">
    <property type="entry name" value="PEPTIDE DEFORMYLASE"/>
    <property type="match status" value="1"/>
</dbReference>
<dbReference type="Proteomes" id="UP001156921">
    <property type="component" value="Unassembled WGS sequence"/>
</dbReference>
<gene>
    <name evidence="2 3" type="primary">def</name>
    <name evidence="3" type="ORF">GCM10007859_05690</name>
</gene>
<comment type="function">
    <text evidence="2">Removes the formyl group from the N-terminal Met of newly synthesized proteins. Requires at least a dipeptide for an efficient rate of reaction. N-terminal L-methionine is a prerequisite for activity but the enzyme has broad specificity at other positions.</text>
</comment>
<comment type="cofactor">
    <cofactor evidence="2">
        <name>Fe(2+)</name>
        <dbReference type="ChEBI" id="CHEBI:29033"/>
    </cofactor>
    <text evidence="2">Binds 1 Fe(2+) ion.</text>
</comment>
<keyword evidence="2" id="KW-0408">Iron</keyword>
<keyword evidence="2" id="KW-0479">Metal-binding</keyword>
<evidence type="ECO:0000313" key="3">
    <source>
        <dbReference type="EMBL" id="GLS00562.1"/>
    </source>
</evidence>
<dbReference type="Pfam" id="PF01327">
    <property type="entry name" value="Pep_deformylase"/>
    <property type="match status" value="1"/>
</dbReference>
<evidence type="ECO:0000256" key="2">
    <source>
        <dbReference type="HAMAP-Rule" id="MF_00163"/>
    </source>
</evidence>
<dbReference type="EMBL" id="BSOY01000007">
    <property type="protein sequence ID" value="GLS00562.1"/>
    <property type="molecule type" value="Genomic_DNA"/>
</dbReference>
<comment type="catalytic activity">
    <reaction evidence="2">
        <text>N-terminal N-formyl-L-methionyl-[peptide] + H2O = N-terminal L-methionyl-[peptide] + formate</text>
        <dbReference type="Rhea" id="RHEA:24420"/>
        <dbReference type="Rhea" id="RHEA-COMP:10639"/>
        <dbReference type="Rhea" id="RHEA-COMP:10640"/>
        <dbReference type="ChEBI" id="CHEBI:15377"/>
        <dbReference type="ChEBI" id="CHEBI:15740"/>
        <dbReference type="ChEBI" id="CHEBI:49298"/>
        <dbReference type="ChEBI" id="CHEBI:64731"/>
        <dbReference type="EC" id="3.5.1.88"/>
    </reaction>
</comment>
<dbReference type="EC" id="3.5.1.88" evidence="2"/>
<dbReference type="InterPro" id="IPR036821">
    <property type="entry name" value="Peptide_deformylase_sf"/>
</dbReference>
<protein>
    <recommendedName>
        <fullName evidence="2">Peptide deformylase</fullName>
        <shortName evidence="2">PDF</shortName>
        <ecNumber evidence="2">3.5.1.88</ecNumber>
    </recommendedName>
    <alternativeName>
        <fullName evidence="2">Polypeptide deformylase</fullName>
    </alternativeName>
</protein>
<name>A0ABQ6BK24_9CAUL</name>
<feature type="binding site" evidence="2">
    <location>
        <position position="181"/>
    </location>
    <ligand>
        <name>Fe cation</name>
        <dbReference type="ChEBI" id="CHEBI:24875"/>
    </ligand>
</feature>
<dbReference type="InterPro" id="IPR023635">
    <property type="entry name" value="Peptide_deformylase"/>
</dbReference>
<organism evidence="3 4">
    <name type="scientific">Brevundimonas denitrificans</name>
    <dbReference type="NCBI Taxonomy" id="1443434"/>
    <lineage>
        <taxon>Bacteria</taxon>
        <taxon>Pseudomonadati</taxon>
        <taxon>Pseudomonadota</taxon>
        <taxon>Alphaproteobacteria</taxon>
        <taxon>Caulobacterales</taxon>
        <taxon>Caulobacteraceae</taxon>
        <taxon>Brevundimonas</taxon>
    </lineage>
</organism>
<comment type="similarity">
    <text evidence="1 2">Belongs to the polypeptide deformylase family.</text>
</comment>
<feature type="active site" evidence="2">
    <location>
        <position position="178"/>
    </location>
</feature>
<dbReference type="SUPFAM" id="SSF56420">
    <property type="entry name" value="Peptide deformylase"/>
    <property type="match status" value="1"/>
</dbReference>
<sequence length="211" mass="24021">MGNLDLWPPRPYLAGMAVRRILTIDNAADLAVLKQISAPVEGPVTDELRRLMDDMLDTMYDAPGIGLAAVQIGDTRRVIVMDLNDRDGVADDQDPAELSDEDRAKWERARRNPRYYVNPEIVWASDELFTYEEGCLSVPEYYDSVERPARVRLRYINYAGETVEEEAEGLYAVCIQHEMDHLEGVLFIDHLSRLKRERAVAKVKKNARLAA</sequence>
<keyword evidence="4" id="KW-1185">Reference proteome</keyword>
<accession>A0ABQ6BK24</accession>
<keyword evidence="2" id="KW-0378">Hydrolase</keyword>
<keyword evidence="2" id="KW-0648">Protein biosynthesis</keyword>
<reference evidence="4" key="1">
    <citation type="journal article" date="2019" name="Int. J. Syst. Evol. Microbiol.">
        <title>The Global Catalogue of Microorganisms (GCM) 10K type strain sequencing project: providing services to taxonomists for standard genome sequencing and annotation.</title>
        <authorList>
            <consortium name="The Broad Institute Genomics Platform"/>
            <consortium name="The Broad Institute Genome Sequencing Center for Infectious Disease"/>
            <person name="Wu L."/>
            <person name="Ma J."/>
        </authorList>
    </citation>
    <scope>NUCLEOTIDE SEQUENCE [LARGE SCALE GENOMIC DNA]</scope>
    <source>
        <strain evidence="4">NBRC 110107</strain>
    </source>
</reference>
<proteinExistence type="inferred from homology"/>
<dbReference type="HAMAP" id="MF_00163">
    <property type="entry name" value="Pep_deformylase"/>
    <property type="match status" value="1"/>
</dbReference>
<dbReference type="CDD" id="cd00487">
    <property type="entry name" value="Pep_deformylase"/>
    <property type="match status" value="1"/>
</dbReference>